<feature type="binding site" evidence="3">
    <location>
        <position position="229"/>
    </location>
    <ligand>
        <name>substrate</name>
    </ligand>
</feature>
<dbReference type="Pfam" id="PF00300">
    <property type="entry name" value="His_Phos_1"/>
    <property type="match status" value="1"/>
</dbReference>
<evidence type="ECO:0000256" key="1">
    <source>
        <dbReference type="PIRSR" id="PIRSR036922-1"/>
    </source>
</evidence>
<dbReference type="GO" id="GO:0016791">
    <property type="term" value="F:phosphatase activity"/>
    <property type="evidence" value="ECO:0007669"/>
    <property type="project" value="TreeGrafter"/>
</dbReference>
<dbReference type="Gene3D" id="3.40.50.1240">
    <property type="entry name" value="Phosphoglycerate mutase-like"/>
    <property type="match status" value="1"/>
</dbReference>
<dbReference type="AlphaFoldDB" id="A0A848KBA0"/>
<evidence type="ECO:0000313" key="5">
    <source>
        <dbReference type="EMBL" id="NMN94778.1"/>
    </source>
</evidence>
<name>A0A848KBA0_9NOCA</name>
<feature type="domain" description="RNase H type-1" evidence="4">
    <location>
        <begin position="18"/>
        <end position="158"/>
    </location>
</feature>
<keyword evidence="6" id="KW-1185">Reference proteome</keyword>
<dbReference type="Pfam" id="PF13456">
    <property type="entry name" value="RVT_3"/>
    <property type="match status" value="1"/>
</dbReference>
<organism evidence="5 6">
    <name type="scientific">Antrihabitans stalactiti</name>
    <dbReference type="NCBI Taxonomy" id="2584121"/>
    <lineage>
        <taxon>Bacteria</taxon>
        <taxon>Bacillati</taxon>
        <taxon>Actinomycetota</taxon>
        <taxon>Actinomycetes</taxon>
        <taxon>Mycobacteriales</taxon>
        <taxon>Nocardiaceae</taxon>
        <taxon>Antrihabitans</taxon>
    </lineage>
</organism>
<reference evidence="5 6" key="2">
    <citation type="submission" date="2020-06" db="EMBL/GenBank/DDBJ databases">
        <title>Antribacter stalactiti gen. nov., sp. nov., a new member of the family Nacardiaceae isolated from a cave.</title>
        <authorList>
            <person name="Kim I.S."/>
        </authorList>
    </citation>
    <scope>NUCLEOTIDE SEQUENCE [LARGE SCALE GENOMIC DNA]</scope>
    <source>
        <strain evidence="5 6">YC2-7</strain>
    </source>
</reference>
<dbReference type="PROSITE" id="PS50879">
    <property type="entry name" value="RNASE_H_1"/>
    <property type="match status" value="1"/>
</dbReference>
<sequence>MPRVWRNSGADQRIRAVSGLEVIVEADGGSRGNPGPAGFGAVVYAADHSTVLAERNEGIGNATNNVAEYRGLIAGLSAAAELGASVVDVRMDSKLVVEQMSGRWKIKHPAMIPLAEEARALADGFTRVTYTWIPRAENAHADKLANEAMDAAAEGAVATTTPAWSHATGAPTRLLLLRHGQTELSVDRRYSGRGNPPLTDIGRTQADRAAKRLAARGGIDAVVSSPLGRARETAAAAAAALGLSVTVLDGLTETDFGEWEGLTFREAAERDPEVHRRWLGDTSVRPPGGESFDAVRARVDAVRQQLTTDFAGSNVLVVSHVTPIKTLLQLALNAGPSLLFRLHLDLASLSIAEFYPDGGASVRLVNDTSYLDD</sequence>
<dbReference type="SUPFAM" id="SSF53098">
    <property type="entry name" value="Ribonuclease H-like"/>
    <property type="match status" value="1"/>
</dbReference>
<dbReference type="InterPro" id="IPR014636">
    <property type="entry name" value="RNaseH/PGlycerate_mutase"/>
</dbReference>
<feature type="active site" description="Proton donor/acceptor" evidence="2">
    <location>
        <position position="253"/>
    </location>
</feature>
<dbReference type="InterPro" id="IPR012337">
    <property type="entry name" value="RNaseH-like_sf"/>
</dbReference>
<evidence type="ECO:0000259" key="4">
    <source>
        <dbReference type="PROSITE" id="PS50879"/>
    </source>
</evidence>
<dbReference type="NCBIfam" id="NF005567">
    <property type="entry name" value="PRK07238.1"/>
    <property type="match status" value="1"/>
</dbReference>
<dbReference type="Gene3D" id="3.30.420.10">
    <property type="entry name" value="Ribonuclease H-like superfamily/Ribonuclease H"/>
    <property type="match status" value="1"/>
</dbReference>
<dbReference type="InterPro" id="IPR050275">
    <property type="entry name" value="PGM_Phosphatase"/>
</dbReference>
<protein>
    <submittedName>
        <fullName evidence="5">Bifunctional RNase H/acid phosphatase</fullName>
    </submittedName>
</protein>
<gene>
    <name evidence="5" type="ORF">FGL95_06980</name>
</gene>
<feature type="active site" description="Tele-phosphohistidine intermediate" evidence="1">
    <location>
        <position position="179"/>
    </location>
</feature>
<reference evidence="5 6" key="1">
    <citation type="submission" date="2019-05" db="EMBL/GenBank/DDBJ databases">
        <authorList>
            <person name="Lee S.D."/>
        </authorList>
    </citation>
    <scope>NUCLEOTIDE SEQUENCE [LARGE SCALE GENOMIC DNA]</scope>
    <source>
        <strain evidence="5 6">YC2-7</strain>
    </source>
</reference>
<dbReference type="InterPro" id="IPR002156">
    <property type="entry name" value="RNaseH_domain"/>
</dbReference>
<dbReference type="PIRSF" id="PIRSF036922">
    <property type="entry name" value="RNaseH_PGAM"/>
    <property type="match status" value="1"/>
</dbReference>
<evidence type="ECO:0000313" key="6">
    <source>
        <dbReference type="Proteomes" id="UP000535543"/>
    </source>
</evidence>
<dbReference type="PANTHER" id="PTHR48100:SF62">
    <property type="entry name" value="GLUCOSYL-3-PHOSPHOGLYCERATE PHOSPHATASE"/>
    <property type="match status" value="1"/>
</dbReference>
<feature type="active site" description="Proton donor/acceptor; for phosphatase activity" evidence="1">
    <location>
        <position position="253"/>
    </location>
</feature>
<dbReference type="GO" id="GO:0003676">
    <property type="term" value="F:nucleic acid binding"/>
    <property type="evidence" value="ECO:0007669"/>
    <property type="project" value="InterPro"/>
</dbReference>
<evidence type="ECO:0000256" key="3">
    <source>
        <dbReference type="PIRSR" id="PIRSR613078-2"/>
    </source>
</evidence>
<dbReference type="CDD" id="cd07067">
    <property type="entry name" value="HP_PGM_like"/>
    <property type="match status" value="1"/>
</dbReference>
<dbReference type="GO" id="GO:0005737">
    <property type="term" value="C:cytoplasm"/>
    <property type="evidence" value="ECO:0007669"/>
    <property type="project" value="TreeGrafter"/>
</dbReference>
<dbReference type="SMART" id="SM00855">
    <property type="entry name" value="PGAM"/>
    <property type="match status" value="1"/>
</dbReference>
<dbReference type="Proteomes" id="UP000535543">
    <property type="component" value="Unassembled WGS sequence"/>
</dbReference>
<comment type="caution">
    <text evidence="5">The sequence shown here is derived from an EMBL/GenBank/DDBJ whole genome shotgun (WGS) entry which is preliminary data.</text>
</comment>
<accession>A0A848KBA0</accession>
<proteinExistence type="predicted"/>
<dbReference type="GO" id="GO:0004523">
    <property type="term" value="F:RNA-DNA hybrid ribonuclease activity"/>
    <property type="evidence" value="ECO:0007669"/>
    <property type="project" value="InterPro"/>
</dbReference>
<dbReference type="InterPro" id="IPR029033">
    <property type="entry name" value="His_PPase_superfam"/>
</dbReference>
<evidence type="ECO:0000256" key="2">
    <source>
        <dbReference type="PIRSR" id="PIRSR613078-1"/>
    </source>
</evidence>
<dbReference type="InterPro" id="IPR013078">
    <property type="entry name" value="His_Pase_superF_clade-1"/>
</dbReference>
<dbReference type="EMBL" id="VCQU01000002">
    <property type="protein sequence ID" value="NMN94778.1"/>
    <property type="molecule type" value="Genomic_DNA"/>
</dbReference>
<dbReference type="PANTHER" id="PTHR48100">
    <property type="entry name" value="BROAD-SPECIFICITY PHOSPHATASE YOR283W-RELATED"/>
    <property type="match status" value="1"/>
</dbReference>
<dbReference type="CDD" id="cd09279">
    <property type="entry name" value="RNase_HI_like"/>
    <property type="match status" value="1"/>
</dbReference>
<dbReference type="InterPro" id="IPR036397">
    <property type="entry name" value="RNaseH_sf"/>
</dbReference>
<dbReference type="SUPFAM" id="SSF53254">
    <property type="entry name" value="Phosphoglycerate mutase-like"/>
    <property type="match status" value="1"/>
</dbReference>